<organism evidence="1 2">
    <name type="scientific">Clostridium malenominatum</name>
    <dbReference type="NCBI Taxonomy" id="1539"/>
    <lineage>
        <taxon>Bacteria</taxon>
        <taxon>Bacillati</taxon>
        <taxon>Bacillota</taxon>
        <taxon>Clostridia</taxon>
        <taxon>Eubacteriales</taxon>
        <taxon>Clostridiaceae</taxon>
        <taxon>Clostridium</taxon>
    </lineage>
</organism>
<dbReference type="RefSeq" id="WP_343766256.1">
    <property type="nucleotide sequence ID" value="NZ_BAAACF010000001.1"/>
</dbReference>
<reference evidence="1 2" key="1">
    <citation type="journal article" date="2019" name="Int. J. Syst. Evol. Microbiol.">
        <title>The Global Catalogue of Microorganisms (GCM) 10K type strain sequencing project: providing services to taxonomists for standard genome sequencing and annotation.</title>
        <authorList>
            <consortium name="The Broad Institute Genomics Platform"/>
            <consortium name="The Broad Institute Genome Sequencing Center for Infectious Disease"/>
            <person name="Wu L."/>
            <person name="Ma J."/>
        </authorList>
    </citation>
    <scope>NUCLEOTIDE SEQUENCE [LARGE SCALE GENOMIC DNA]</scope>
    <source>
        <strain evidence="1 2">JCM 1405</strain>
    </source>
</reference>
<protein>
    <submittedName>
        <fullName evidence="1">Uncharacterized protein</fullName>
    </submittedName>
</protein>
<dbReference type="Gene3D" id="3.40.190.10">
    <property type="entry name" value="Periplasmic binding protein-like II"/>
    <property type="match status" value="1"/>
</dbReference>
<dbReference type="InterPro" id="IPR050490">
    <property type="entry name" value="Bact_solute-bd_prot1"/>
</dbReference>
<evidence type="ECO:0000313" key="1">
    <source>
        <dbReference type="EMBL" id="GAA0718393.1"/>
    </source>
</evidence>
<evidence type="ECO:0000313" key="2">
    <source>
        <dbReference type="Proteomes" id="UP001500339"/>
    </source>
</evidence>
<dbReference type="SUPFAM" id="SSF53850">
    <property type="entry name" value="Periplasmic binding protein-like II"/>
    <property type="match status" value="1"/>
</dbReference>
<dbReference type="EMBL" id="BAAACF010000001">
    <property type="protein sequence ID" value="GAA0718393.1"/>
    <property type="molecule type" value="Genomic_DNA"/>
</dbReference>
<name>A0ABN1IP07_9CLOT</name>
<sequence>MKNKKVIFYTGLVILFLLASSIYRIKFYKSYASDEATLPPELKDKTIVRLWAKKSVISPTRSYQIDKFNIENKDNIHIIFEEYKEDYYNALRTTLAAGHGADLFEYGYSTLMKNNQIADLNSLGMNLENIDKSNVVYYKDMALGIKLFENSGKLIWNKEIFKKAGIDPNKPPTTWEEVTDYALKIKKAFPEVTPFAFPIKEYEDMKISIGEPSVNNGSLYTTFWDYKKGEYNFNGAKDILSVYNKLYDSGFIDEEFDKKSKNQLRGEFYRGEIAMMISTFEDKGYFSNILPLSFDIGIKDIIQTNKGEKNKYYYTTNSNFLVVNSEAIKENKKREAVKKVYEFLVNEDANREILETRYAMPLNLKSKEVKNDIYKEYNNLEKYYSESYDPTLFLSRNSRAEINLVLEAIRGNKTVDAAIEELNKQYKNYCKFAVEKEGFDFKYYIEK</sequence>
<dbReference type="InterPro" id="IPR006059">
    <property type="entry name" value="SBP"/>
</dbReference>
<dbReference type="PANTHER" id="PTHR43649:SF12">
    <property type="entry name" value="DIACETYLCHITOBIOSE BINDING PROTEIN DASA"/>
    <property type="match status" value="1"/>
</dbReference>
<gene>
    <name evidence="1" type="ORF">GCM10008905_05200</name>
</gene>
<dbReference type="Proteomes" id="UP001500339">
    <property type="component" value="Unassembled WGS sequence"/>
</dbReference>
<dbReference type="PANTHER" id="PTHR43649">
    <property type="entry name" value="ARABINOSE-BINDING PROTEIN-RELATED"/>
    <property type="match status" value="1"/>
</dbReference>
<comment type="caution">
    <text evidence="1">The sequence shown here is derived from an EMBL/GenBank/DDBJ whole genome shotgun (WGS) entry which is preliminary data.</text>
</comment>
<accession>A0ABN1IP07</accession>
<dbReference type="Pfam" id="PF01547">
    <property type="entry name" value="SBP_bac_1"/>
    <property type="match status" value="1"/>
</dbReference>
<proteinExistence type="predicted"/>
<keyword evidence="2" id="KW-1185">Reference proteome</keyword>